<proteinExistence type="predicted"/>
<keyword evidence="3" id="KW-1185">Reference proteome</keyword>
<protein>
    <recommendedName>
        <fullName evidence="1">DUF6894 domain-containing protein</fullName>
    </recommendedName>
</protein>
<name>A0ABY4ZSG8_9CAUL</name>
<dbReference type="EMBL" id="CP096040">
    <property type="protein sequence ID" value="USQ95753.1"/>
    <property type="molecule type" value="Genomic_DNA"/>
</dbReference>
<gene>
    <name evidence="2" type="ORF">MZV50_24985</name>
</gene>
<evidence type="ECO:0000313" key="2">
    <source>
        <dbReference type="EMBL" id="USQ95753.1"/>
    </source>
</evidence>
<evidence type="ECO:0000259" key="1">
    <source>
        <dbReference type="Pfam" id="PF21834"/>
    </source>
</evidence>
<organism evidence="2 3">
    <name type="scientific">Caulobacter segnis</name>
    <dbReference type="NCBI Taxonomy" id="88688"/>
    <lineage>
        <taxon>Bacteria</taxon>
        <taxon>Pseudomonadati</taxon>
        <taxon>Pseudomonadota</taxon>
        <taxon>Alphaproteobacteria</taxon>
        <taxon>Caulobacterales</taxon>
        <taxon>Caulobacteraceae</taxon>
        <taxon>Caulobacter</taxon>
    </lineage>
</organism>
<feature type="domain" description="DUF6894" evidence="1">
    <location>
        <begin position="3"/>
        <end position="68"/>
    </location>
</feature>
<dbReference type="InterPro" id="IPR054189">
    <property type="entry name" value="DUF6894"/>
</dbReference>
<evidence type="ECO:0000313" key="3">
    <source>
        <dbReference type="Proteomes" id="UP001057520"/>
    </source>
</evidence>
<sequence length="83" mass="9267">MPRYLFHTQDGHVFHDNEGRELANPAEARRAALNFLSENLRDNGAFWETGSYQVTVTDADNLVLFTLEVLATMSPAMLGQAGR</sequence>
<accession>A0ABY4ZSG8</accession>
<dbReference type="Pfam" id="PF21834">
    <property type="entry name" value="DUF6894"/>
    <property type="match status" value="1"/>
</dbReference>
<dbReference type="Proteomes" id="UP001057520">
    <property type="component" value="Chromosome"/>
</dbReference>
<reference evidence="2 3" key="1">
    <citation type="submission" date="2022-04" db="EMBL/GenBank/DDBJ databases">
        <title>Genome sequence of soybean root-associated Caulobacter segnis RL271.</title>
        <authorList>
            <person name="Longley R."/>
            <person name="Bonito G."/>
            <person name="Trigodet F."/>
            <person name="Crosson S."/>
            <person name="Fiebig A."/>
        </authorList>
    </citation>
    <scope>NUCLEOTIDE SEQUENCE [LARGE SCALE GENOMIC DNA]</scope>
    <source>
        <strain evidence="2 3">RL271</strain>
    </source>
</reference>